<gene>
    <name evidence="1" type="ORF">H6F44_16855</name>
</gene>
<dbReference type="RefSeq" id="WP_206754470.1">
    <property type="nucleotide sequence ID" value="NZ_JACJPY010000066.1"/>
</dbReference>
<accession>A0A926UVS1</accession>
<dbReference type="EMBL" id="JACJPY010000066">
    <property type="protein sequence ID" value="MBD2151778.1"/>
    <property type="molecule type" value="Genomic_DNA"/>
</dbReference>
<dbReference type="Proteomes" id="UP000631421">
    <property type="component" value="Unassembled WGS sequence"/>
</dbReference>
<evidence type="ECO:0008006" key="3">
    <source>
        <dbReference type="Google" id="ProtNLM"/>
    </source>
</evidence>
<protein>
    <recommendedName>
        <fullName evidence="3">SPOR domain-containing protein</fullName>
    </recommendedName>
</protein>
<reference evidence="1" key="2">
    <citation type="submission" date="2020-08" db="EMBL/GenBank/DDBJ databases">
        <authorList>
            <person name="Chen M."/>
            <person name="Teng W."/>
            <person name="Zhao L."/>
            <person name="Hu C."/>
            <person name="Zhou Y."/>
            <person name="Han B."/>
            <person name="Song L."/>
            <person name="Shu W."/>
        </authorList>
    </citation>
    <scope>NUCLEOTIDE SEQUENCE</scope>
    <source>
        <strain evidence="1">FACHB-1277</strain>
    </source>
</reference>
<keyword evidence="2" id="KW-1185">Reference proteome</keyword>
<name>A0A926UVS1_9CYAN</name>
<organism evidence="1 2">
    <name type="scientific">Pseudanabaena cinerea FACHB-1277</name>
    <dbReference type="NCBI Taxonomy" id="2949581"/>
    <lineage>
        <taxon>Bacteria</taxon>
        <taxon>Bacillati</taxon>
        <taxon>Cyanobacteriota</taxon>
        <taxon>Cyanophyceae</taxon>
        <taxon>Pseudanabaenales</taxon>
        <taxon>Pseudanabaenaceae</taxon>
        <taxon>Pseudanabaena</taxon>
        <taxon>Pseudanabaena cinerea</taxon>
    </lineage>
</organism>
<proteinExistence type="predicted"/>
<dbReference type="AlphaFoldDB" id="A0A926UVS1"/>
<sequence length="243" mass="26076">MITTFIVWGCMAVNWINKFAAFGIVTVSSLAIASSASARFVVFVSGNDAATLQRVRTISPNAFATTINNQPSVQAGIFNSEISADSLAISLQQAGLTAQKTFRTDNYNIQPITEVTQAPSNLIVPQTNFISPPSAIATANYSVNPFPSAFPNAFPSAVQAPTNNALLPQASQSVDFRYIAAVPASINNQFLLSRVRQFVPSAFFTNSGRGTYIHAGAYASRDAAESVSRYLRSQGLDSRVLYF</sequence>
<evidence type="ECO:0000313" key="2">
    <source>
        <dbReference type="Proteomes" id="UP000631421"/>
    </source>
</evidence>
<comment type="caution">
    <text evidence="1">The sequence shown here is derived from an EMBL/GenBank/DDBJ whole genome shotgun (WGS) entry which is preliminary data.</text>
</comment>
<reference evidence="1" key="1">
    <citation type="journal article" date="2015" name="ISME J.">
        <title>Draft Genome Sequence of Streptomyces incarnatus NRRL8089, which Produces the Nucleoside Antibiotic Sinefungin.</title>
        <authorList>
            <person name="Oshima K."/>
            <person name="Hattori M."/>
            <person name="Shimizu H."/>
            <person name="Fukuda K."/>
            <person name="Nemoto M."/>
            <person name="Inagaki K."/>
            <person name="Tamura T."/>
        </authorList>
    </citation>
    <scope>NUCLEOTIDE SEQUENCE</scope>
    <source>
        <strain evidence="1">FACHB-1277</strain>
    </source>
</reference>
<evidence type="ECO:0000313" key="1">
    <source>
        <dbReference type="EMBL" id="MBD2151778.1"/>
    </source>
</evidence>